<reference evidence="2" key="2">
    <citation type="submission" date="2020-09" db="EMBL/GenBank/DDBJ databases">
        <authorList>
            <person name="Sun Q."/>
            <person name="Zhou Y."/>
        </authorList>
    </citation>
    <scope>NUCLEOTIDE SEQUENCE</scope>
    <source>
        <strain evidence="2">CGMCC 1.15360</strain>
    </source>
</reference>
<dbReference type="RefSeq" id="WP_066776927.1">
    <property type="nucleotide sequence ID" value="NZ_BMIP01000005.1"/>
</dbReference>
<proteinExistence type="predicted"/>
<feature type="chain" id="PRO_5037780374" evidence="1">
    <location>
        <begin position="26"/>
        <end position="414"/>
    </location>
</feature>
<dbReference type="Proteomes" id="UP000612349">
    <property type="component" value="Unassembled WGS sequence"/>
</dbReference>
<sequence>MDISRIGLIAGIALSSTLLAPAALAQDVPYETLELQRGMITLDTHLDTPEAMDRPGWSIMDRHDVRGDGTQVDYPRMVQGALDGGWWVIYTSQDPEGEWDYKRVRDFAVMRGMTIRNMIAAHPEQFELALTADDAARIKGEGKRVSYMSIENSYPLGEDVSMLDLFYKMGVRMVGFAHFRNNQFADSSTDPEGPKYGGLSPLGFELLKRANRLGMIVDASHSSDEVLDDMLEHSTTPVILSHSGAKAIFDHPRNVDDARLKRLAAKGGVVQVNSYAGYLREVEPSPERNAAMRALREEMGAPAEMDEATYQSYLAKLRAIDAQYPLVDRPDGNDFFKHLFHILDLVGPDHVGIGMDWDGGGGVAGIEDITDLPVITQALLDRGYSRDDIAKIWGGNILRVMREVEAKADPKPAE</sequence>
<dbReference type="EMBL" id="BMIP01000005">
    <property type="protein sequence ID" value="GGD74426.1"/>
    <property type="molecule type" value="Genomic_DNA"/>
</dbReference>
<evidence type="ECO:0000313" key="2">
    <source>
        <dbReference type="EMBL" id="GGD74426.1"/>
    </source>
</evidence>
<dbReference type="GO" id="GO:0006508">
    <property type="term" value="P:proteolysis"/>
    <property type="evidence" value="ECO:0007669"/>
    <property type="project" value="InterPro"/>
</dbReference>
<dbReference type="PROSITE" id="PS51365">
    <property type="entry name" value="RENAL_DIPEPTIDASE_2"/>
    <property type="match status" value="1"/>
</dbReference>
<accession>A0A916Z5A1</accession>
<dbReference type="PANTHER" id="PTHR10443">
    <property type="entry name" value="MICROSOMAL DIPEPTIDASE"/>
    <property type="match status" value="1"/>
</dbReference>
<reference evidence="2" key="1">
    <citation type="journal article" date="2014" name="Int. J. Syst. Evol. Microbiol.">
        <title>Complete genome sequence of Corynebacterium casei LMG S-19264T (=DSM 44701T), isolated from a smear-ripened cheese.</title>
        <authorList>
            <consortium name="US DOE Joint Genome Institute (JGI-PGF)"/>
            <person name="Walter F."/>
            <person name="Albersmeier A."/>
            <person name="Kalinowski J."/>
            <person name="Ruckert C."/>
        </authorList>
    </citation>
    <scope>NUCLEOTIDE SEQUENCE</scope>
    <source>
        <strain evidence="2">CGMCC 1.15360</strain>
    </source>
</reference>
<organism evidence="2 3">
    <name type="scientific">Croceicoccus mobilis</name>
    <dbReference type="NCBI Taxonomy" id="1703339"/>
    <lineage>
        <taxon>Bacteria</taxon>
        <taxon>Pseudomonadati</taxon>
        <taxon>Pseudomonadota</taxon>
        <taxon>Alphaproteobacteria</taxon>
        <taxon>Sphingomonadales</taxon>
        <taxon>Erythrobacteraceae</taxon>
        <taxon>Croceicoccus</taxon>
    </lineage>
</organism>
<dbReference type="OrthoDB" id="9804920at2"/>
<protein>
    <submittedName>
        <fullName evidence="2">Dipeptidase</fullName>
    </submittedName>
</protein>
<gene>
    <name evidence="2" type="ORF">GCM10010990_25120</name>
</gene>
<dbReference type="AlphaFoldDB" id="A0A916Z5A1"/>
<dbReference type="InterPro" id="IPR008257">
    <property type="entry name" value="Pept_M19"/>
</dbReference>
<dbReference type="InterPro" id="IPR032466">
    <property type="entry name" value="Metal_Hydrolase"/>
</dbReference>
<dbReference type="SUPFAM" id="SSF51556">
    <property type="entry name" value="Metallo-dependent hydrolases"/>
    <property type="match status" value="1"/>
</dbReference>
<keyword evidence="3" id="KW-1185">Reference proteome</keyword>
<evidence type="ECO:0000313" key="3">
    <source>
        <dbReference type="Proteomes" id="UP000612349"/>
    </source>
</evidence>
<dbReference type="CDD" id="cd01301">
    <property type="entry name" value="rDP_like"/>
    <property type="match status" value="1"/>
</dbReference>
<dbReference type="Pfam" id="PF01244">
    <property type="entry name" value="Peptidase_M19"/>
    <property type="match status" value="1"/>
</dbReference>
<name>A0A916Z5A1_9SPHN</name>
<dbReference type="GO" id="GO:0070573">
    <property type="term" value="F:metallodipeptidase activity"/>
    <property type="evidence" value="ECO:0007669"/>
    <property type="project" value="InterPro"/>
</dbReference>
<dbReference type="Gene3D" id="1.10.287.650">
    <property type="entry name" value="L27 domain"/>
    <property type="match status" value="1"/>
</dbReference>
<dbReference type="Gene3D" id="3.20.20.140">
    <property type="entry name" value="Metal-dependent hydrolases"/>
    <property type="match status" value="1"/>
</dbReference>
<comment type="caution">
    <text evidence="2">The sequence shown here is derived from an EMBL/GenBank/DDBJ whole genome shotgun (WGS) entry which is preliminary data.</text>
</comment>
<dbReference type="PANTHER" id="PTHR10443:SF12">
    <property type="entry name" value="DIPEPTIDASE"/>
    <property type="match status" value="1"/>
</dbReference>
<evidence type="ECO:0000256" key="1">
    <source>
        <dbReference type="SAM" id="SignalP"/>
    </source>
</evidence>
<keyword evidence="1" id="KW-0732">Signal</keyword>
<feature type="signal peptide" evidence="1">
    <location>
        <begin position="1"/>
        <end position="25"/>
    </location>
</feature>